<proteinExistence type="predicted"/>
<organism evidence="1 2">
    <name type="scientific">Rhabditophanes sp. KR3021</name>
    <dbReference type="NCBI Taxonomy" id="114890"/>
    <lineage>
        <taxon>Eukaryota</taxon>
        <taxon>Metazoa</taxon>
        <taxon>Ecdysozoa</taxon>
        <taxon>Nematoda</taxon>
        <taxon>Chromadorea</taxon>
        <taxon>Rhabditida</taxon>
        <taxon>Tylenchina</taxon>
        <taxon>Panagrolaimomorpha</taxon>
        <taxon>Strongyloidoidea</taxon>
        <taxon>Alloionematidae</taxon>
        <taxon>Rhabditophanes</taxon>
    </lineage>
</organism>
<dbReference type="WBParaSite" id="RSKR_0000905800.1">
    <property type="protein sequence ID" value="RSKR_0000905800.1"/>
    <property type="gene ID" value="RSKR_0000905800"/>
</dbReference>
<reference evidence="2" key="1">
    <citation type="submission" date="2016-11" db="UniProtKB">
        <authorList>
            <consortium name="WormBaseParasite"/>
        </authorList>
    </citation>
    <scope>IDENTIFICATION</scope>
    <source>
        <strain evidence="2">KR3021</strain>
    </source>
</reference>
<sequence>MCCDTAETLLHHLLTDHIYDCPPSSSNQHNSHNQSNNLIQALSSTTPDSMSPVTTTRTKRIIKNERKYGCKFCDKMFTRPADVRRHERIHSGERPYACSSCDNAFKTRSQLNQHALRHGDNPPKEYQCEICTNSYLTRGSLNIHLRTHTNDNPYICTFVGCDKTFHTNQMLQRHFKNEHTPAKPIDTEGILNTMKQLPDKNQQSQIYISNNTAFQNHLPHQITYETTLHYGDGTILESEPSTINCNELPITYEHVINHDSLAVNHMPMYQTLEPVYQDLVPHYSHSVYHLENIEDPWEYGYPKTN</sequence>
<accession>A0AC35U804</accession>
<evidence type="ECO:0000313" key="2">
    <source>
        <dbReference type="WBParaSite" id="RSKR_0000905800.1"/>
    </source>
</evidence>
<evidence type="ECO:0000313" key="1">
    <source>
        <dbReference type="Proteomes" id="UP000095286"/>
    </source>
</evidence>
<protein>
    <submittedName>
        <fullName evidence="2">Zinc finger protein</fullName>
    </submittedName>
</protein>
<name>A0AC35U804_9BILA</name>
<dbReference type="Proteomes" id="UP000095286">
    <property type="component" value="Unplaced"/>
</dbReference>